<keyword evidence="2" id="KW-1133">Transmembrane helix</keyword>
<name>A0A9P6ZZA6_9AGAM</name>
<organism evidence="3 4">
    <name type="scientific">Suillus placidus</name>
    <dbReference type="NCBI Taxonomy" id="48579"/>
    <lineage>
        <taxon>Eukaryota</taxon>
        <taxon>Fungi</taxon>
        <taxon>Dikarya</taxon>
        <taxon>Basidiomycota</taxon>
        <taxon>Agaricomycotina</taxon>
        <taxon>Agaricomycetes</taxon>
        <taxon>Agaricomycetidae</taxon>
        <taxon>Boletales</taxon>
        <taxon>Suillineae</taxon>
        <taxon>Suillaceae</taxon>
        <taxon>Suillus</taxon>
    </lineage>
</organism>
<sequence length="156" mass="17791">MCQTTLKSRGSPTKTHPSKALAAGSTFSPRILSHRHGRPSYALGTSHVAPGWRLLPENWLWRLLEAQTSSKRSLIRIHLKTPRHHGKKRWKIPPGYSVRCIVMFVNYQICTAMLLVAVIKLVATSPYLSINFLCYLPYMHMTLRPDDTSLKAHLLY</sequence>
<gene>
    <name evidence="3" type="ORF">EV702DRAFT_1044333</name>
</gene>
<dbReference type="Proteomes" id="UP000714275">
    <property type="component" value="Unassembled WGS sequence"/>
</dbReference>
<feature type="transmembrane region" description="Helical" evidence="2">
    <location>
        <begin position="96"/>
        <end position="119"/>
    </location>
</feature>
<keyword evidence="2" id="KW-0472">Membrane</keyword>
<evidence type="ECO:0000256" key="1">
    <source>
        <dbReference type="SAM" id="MobiDB-lite"/>
    </source>
</evidence>
<feature type="region of interest" description="Disordered" evidence="1">
    <location>
        <begin position="1"/>
        <end position="21"/>
    </location>
</feature>
<dbReference type="EMBL" id="JABBWD010000014">
    <property type="protein sequence ID" value="KAG1778925.1"/>
    <property type="molecule type" value="Genomic_DNA"/>
</dbReference>
<accession>A0A9P6ZZA6</accession>
<proteinExistence type="predicted"/>
<reference evidence="3" key="1">
    <citation type="journal article" date="2020" name="New Phytol.">
        <title>Comparative genomics reveals dynamic genome evolution in host specialist ectomycorrhizal fungi.</title>
        <authorList>
            <person name="Lofgren L.A."/>
            <person name="Nguyen N.H."/>
            <person name="Vilgalys R."/>
            <person name="Ruytinx J."/>
            <person name="Liao H.L."/>
            <person name="Branco S."/>
            <person name="Kuo A."/>
            <person name="LaButti K."/>
            <person name="Lipzen A."/>
            <person name="Andreopoulos W."/>
            <person name="Pangilinan J."/>
            <person name="Riley R."/>
            <person name="Hundley H."/>
            <person name="Na H."/>
            <person name="Barry K."/>
            <person name="Grigoriev I.V."/>
            <person name="Stajich J.E."/>
            <person name="Kennedy P.G."/>
        </authorList>
    </citation>
    <scope>NUCLEOTIDE SEQUENCE</scope>
    <source>
        <strain evidence="3">DOB743</strain>
    </source>
</reference>
<evidence type="ECO:0000256" key="2">
    <source>
        <dbReference type="SAM" id="Phobius"/>
    </source>
</evidence>
<dbReference type="AlphaFoldDB" id="A0A9P6ZZA6"/>
<keyword evidence="4" id="KW-1185">Reference proteome</keyword>
<keyword evidence="2" id="KW-0812">Transmembrane</keyword>
<evidence type="ECO:0000313" key="3">
    <source>
        <dbReference type="EMBL" id="KAG1778925.1"/>
    </source>
</evidence>
<evidence type="ECO:0000313" key="4">
    <source>
        <dbReference type="Proteomes" id="UP000714275"/>
    </source>
</evidence>
<feature type="compositionally biased region" description="Polar residues" evidence="1">
    <location>
        <begin position="1"/>
        <end position="15"/>
    </location>
</feature>
<comment type="caution">
    <text evidence="3">The sequence shown here is derived from an EMBL/GenBank/DDBJ whole genome shotgun (WGS) entry which is preliminary data.</text>
</comment>
<protein>
    <submittedName>
        <fullName evidence="3">Uncharacterized protein</fullName>
    </submittedName>
</protein>